<feature type="chain" id="PRO_5042045338" evidence="1">
    <location>
        <begin position="21"/>
        <end position="102"/>
    </location>
</feature>
<organism evidence="2 3">
    <name type="scientific">Dipteronia sinensis</name>
    <dbReference type="NCBI Taxonomy" id="43782"/>
    <lineage>
        <taxon>Eukaryota</taxon>
        <taxon>Viridiplantae</taxon>
        <taxon>Streptophyta</taxon>
        <taxon>Embryophyta</taxon>
        <taxon>Tracheophyta</taxon>
        <taxon>Spermatophyta</taxon>
        <taxon>Magnoliopsida</taxon>
        <taxon>eudicotyledons</taxon>
        <taxon>Gunneridae</taxon>
        <taxon>Pentapetalae</taxon>
        <taxon>rosids</taxon>
        <taxon>malvids</taxon>
        <taxon>Sapindales</taxon>
        <taxon>Sapindaceae</taxon>
        <taxon>Hippocastanoideae</taxon>
        <taxon>Acereae</taxon>
        <taxon>Dipteronia</taxon>
    </lineage>
</organism>
<evidence type="ECO:0000313" key="2">
    <source>
        <dbReference type="EMBL" id="KAK3222110.1"/>
    </source>
</evidence>
<dbReference type="EMBL" id="JANJYJ010000003">
    <property type="protein sequence ID" value="KAK3222110.1"/>
    <property type="molecule type" value="Genomic_DNA"/>
</dbReference>
<keyword evidence="1" id="KW-0732">Signal</keyword>
<proteinExistence type="predicted"/>
<feature type="signal peptide" evidence="1">
    <location>
        <begin position="1"/>
        <end position="20"/>
    </location>
</feature>
<reference evidence="2" key="1">
    <citation type="journal article" date="2023" name="Plant J.">
        <title>Genome sequences and population genomics provide insights into the demographic history, inbreeding, and mutation load of two 'living fossil' tree species of Dipteronia.</title>
        <authorList>
            <person name="Feng Y."/>
            <person name="Comes H.P."/>
            <person name="Chen J."/>
            <person name="Zhu S."/>
            <person name="Lu R."/>
            <person name="Zhang X."/>
            <person name="Li P."/>
            <person name="Qiu J."/>
            <person name="Olsen K.M."/>
            <person name="Qiu Y."/>
        </authorList>
    </citation>
    <scope>NUCLEOTIDE SEQUENCE</scope>
    <source>
        <strain evidence="2">NBL</strain>
    </source>
</reference>
<protein>
    <submittedName>
        <fullName evidence="2">Uncharacterized protein</fullName>
    </submittedName>
</protein>
<comment type="caution">
    <text evidence="2">The sequence shown here is derived from an EMBL/GenBank/DDBJ whole genome shotgun (WGS) entry which is preliminary data.</text>
</comment>
<name>A0AAE0AQP5_9ROSI</name>
<accession>A0AAE0AQP5</accession>
<evidence type="ECO:0000313" key="3">
    <source>
        <dbReference type="Proteomes" id="UP001281410"/>
    </source>
</evidence>
<dbReference type="Proteomes" id="UP001281410">
    <property type="component" value="Unassembled WGS sequence"/>
</dbReference>
<keyword evidence="3" id="KW-1185">Reference proteome</keyword>
<gene>
    <name evidence="2" type="ORF">Dsin_009135</name>
</gene>
<sequence>MLFFFPNNVLLLSTFHATLPGVPHVNQKPTKWKENQEITKQAYKHRHFPNPLNHLSKSMIPPGGEVNQGSKMNRSSLTHMLKLHVNTVELQALKILEERYWN</sequence>
<dbReference type="AlphaFoldDB" id="A0AAE0AQP5"/>
<evidence type="ECO:0000256" key="1">
    <source>
        <dbReference type="SAM" id="SignalP"/>
    </source>
</evidence>